<dbReference type="EMBL" id="OZ023704">
    <property type="protein sequence ID" value="CAK9873677.1"/>
    <property type="molecule type" value="Genomic_DNA"/>
</dbReference>
<sequence>MDRQIIANPIPGSHLSFCASLKSPSNLSICMLEVFFSVFQLQSNGGDGSSSTFGLKWISTPHTHLGGFLFASSRRLHL</sequence>
<dbReference type="Proteomes" id="UP001497522">
    <property type="component" value="Chromosome 3"/>
</dbReference>
<proteinExistence type="predicted"/>
<name>A0ABP1BEC3_9BRYO</name>
<protein>
    <submittedName>
        <fullName evidence="1">Uncharacterized protein</fullName>
    </submittedName>
</protein>
<organism evidence="1 2">
    <name type="scientific">Sphagnum jensenii</name>
    <dbReference type="NCBI Taxonomy" id="128206"/>
    <lineage>
        <taxon>Eukaryota</taxon>
        <taxon>Viridiplantae</taxon>
        <taxon>Streptophyta</taxon>
        <taxon>Embryophyta</taxon>
        <taxon>Bryophyta</taxon>
        <taxon>Sphagnophytina</taxon>
        <taxon>Sphagnopsida</taxon>
        <taxon>Sphagnales</taxon>
        <taxon>Sphagnaceae</taxon>
        <taxon>Sphagnum</taxon>
    </lineage>
</organism>
<reference evidence="1" key="1">
    <citation type="submission" date="2024-03" db="EMBL/GenBank/DDBJ databases">
        <authorList>
            <consortium name="ELIXIR-Norway"/>
            <consortium name="Elixir Norway"/>
        </authorList>
    </citation>
    <scope>NUCLEOTIDE SEQUENCE</scope>
</reference>
<gene>
    <name evidence="1" type="ORF">CSSPJE1EN2_LOCUS16149</name>
</gene>
<keyword evidence="2" id="KW-1185">Reference proteome</keyword>
<evidence type="ECO:0000313" key="2">
    <source>
        <dbReference type="Proteomes" id="UP001497522"/>
    </source>
</evidence>
<evidence type="ECO:0000313" key="1">
    <source>
        <dbReference type="EMBL" id="CAK9873677.1"/>
    </source>
</evidence>
<accession>A0ABP1BEC3</accession>